<evidence type="ECO:0000259" key="4">
    <source>
        <dbReference type="Pfam" id="PF03807"/>
    </source>
</evidence>
<dbReference type="Gene3D" id="1.10.3730.10">
    <property type="entry name" value="ProC C-terminal domain-like"/>
    <property type="match status" value="1"/>
</dbReference>
<feature type="domain" description="Pyrroline-5-carboxylate reductase dimerisation" evidence="5">
    <location>
        <begin position="153"/>
        <end position="252"/>
    </location>
</feature>
<proteinExistence type="inferred from homology"/>
<evidence type="ECO:0000259" key="5">
    <source>
        <dbReference type="Pfam" id="PF14748"/>
    </source>
</evidence>
<accession>A0A6J7GUX9</accession>
<feature type="domain" description="Pyrroline-5-carboxylate reductase catalytic N-terminal" evidence="4">
    <location>
        <begin position="2"/>
        <end position="84"/>
    </location>
</feature>
<dbReference type="GO" id="GO:0004735">
    <property type="term" value="F:pyrroline-5-carboxylate reductase activity"/>
    <property type="evidence" value="ECO:0007669"/>
    <property type="project" value="InterPro"/>
</dbReference>
<keyword evidence="3" id="KW-0560">Oxidoreductase</keyword>
<dbReference type="PANTHER" id="PTHR11645">
    <property type="entry name" value="PYRROLINE-5-CARBOXYLATE REDUCTASE"/>
    <property type="match status" value="1"/>
</dbReference>
<dbReference type="PANTHER" id="PTHR11645:SF0">
    <property type="entry name" value="PYRROLINE-5-CARBOXYLATE REDUCTASE 3"/>
    <property type="match status" value="1"/>
</dbReference>
<comment type="similarity">
    <text evidence="1">Belongs to the pyrroline-5-carboxylate reductase family.</text>
</comment>
<dbReference type="SUPFAM" id="SSF51735">
    <property type="entry name" value="NAD(P)-binding Rossmann-fold domains"/>
    <property type="match status" value="1"/>
</dbReference>
<protein>
    <submittedName>
        <fullName evidence="6">Unannotated protein</fullName>
    </submittedName>
</protein>
<gene>
    <name evidence="6" type="ORF">UFOPK3564_01033</name>
</gene>
<keyword evidence="2" id="KW-0521">NADP</keyword>
<dbReference type="GO" id="GO:0055129">
    <property type="term" value="P:L-proline biosynthetic process"/>
    <property type="evidence" value="ECO:0007669"/>
    <property type="project" value="TreeGrafter"/>
</dbReference>
<evidence type="ECO:0000256" key="2">
    <source>
        <dbReference type="ARBA" id="ARBA00022857"/>
    </source>
</evidence>
<name>A0A6J7GUX9_9ZZZZ</name>
<dbReference type="Gene3D" id="3.40.50.720">
    <property type="entry name" value="NAD(P)-binding Rossmann-like Domain"/>
    <property type="match status" value="1"/>
</dbReference>
<dbReference type="SUPFAM" id="SSF48179">
    <property type="entry name" value="6-phosphogluconate dehydrogenase C-terminal domain-like"/>
    <property type="match status" value="1"/>
</dbReference>
<dbReference type="InterPro" id="IPR028939">
    <property type="entry name" value="P5C_Rdtase_cat_N"/>
</dbReference>
<evidence type="ECO:0000256" key="1">
    <source>
        <dbReference type="ARBA" id="ARBA00005525"/>
    </source>
</evidence>
<dbReference type="EMBL" id="CAFBMK010000043">
    <property type="protein sequence ID" value="CAB4908073.1"/>
    <property type="molecule type" value="Genomic_DNA"/>
</dbReference>
<evidence type="ECO:0000256" key="3">
    <source>
        <dbReference type="ARBA" id="ARBA00023002"/>
    </source>
</evidence>
<dbReference type="InterPro" id="IPR029036">
    <property type="entry name" value="P5CR_dimer"/>
</dbReference>
<dbReference type="PIRSF" id="PIRSF000193">
    <property type="entry name" value="Pyrrol-5-carb_rd"/>
    <property type="match status" value="1"/>
</dbReference>
<dbReference type="HAMAP" id="MF_01925">
    <property type="entry name" value="P5C_reductase"/>
    <property type="match status" value="1"/>
</dbReference>
<dbReference type="InterPro" id="IPR036291">
    <property type="entry name" value="NAD(P)-bd_dom_sf"/>
</dbReference>
<organism evidence="6">
    <name type="scientific">freshwater metagenome</name>
    <dbReference type="NCBI Taxonomy" id="449393"/>
    <lineage>
        <taxon>unclassified sequences</taxon>
        <taxon>metagenomes</taxon>
        <taxon>ecological metagenomes</taxon>
    </lineage>
</organism>
<dbReference type="Pfam" id="PF03807">
    <property type="entry name" value="F420_oxidored"/>
    <property type="match status" value="1"/>
</dbReference>
<sequence length="254" mass="25742">MRLGLLGSGNMASALARGIGEPALCFDPVADRARALADELGGEAVPDAATLAERADVVVLGHKPGQLASAARDAAGARAVVSILGGVTVAQLREAYPDRPVVRLMPNTPAGVGKGVVAVAIEADATPSDEETALRAELLELLRRCATVVELPEAQMAGATAVFGVLPAYVSLFAEATVDAAVRHGMTPADAGRMVAAGIEGSAALLRAQDHDTLAVRRGVTSPGGSTARGLRALDRGGLREAVQDAFDAVVDVA</sequence>
<dbReference type="Pfam" id="PF14748">
    <property type="entry name" value="P5CR_dimer"/>
    <property type="match status" value="1"/>
</dbReference>
<dbReference type="InterPro" id="IPR008927">
    <property type="entry name" value="6-PGluconate_DH-like_C_sf"/>
</dbReference>
<reference evidence="6" key="1">
    <citation type="submission" date="2020-05" db="EMBL/GenBank/DDBJ databases">
        <authorList>
            <person name="Chiriac C."/>
            <person name="Salcher M."/>
            <person name="Ghai R."/>
            <person name="Kavagutti S V."/>
        </authorList>
    </citation>
    <scope>NUCLEOTIDE SEQUENCE</scope>
</reference>
<dbReference type="AlphaFoldDB" id="A0A6J7GUX9"/>
<evidence type="ECO:0000313" key="6">
    <source>
        <dbReference type="EMBL" id="CAB4908073.1"/>
    </source>
</evidence>
<dbReference type="InterPro" id="IPR000304">
    <property type="entry name" value="Pyrroline-COOH_reductase"/>
</dbReference>